<dbReference type="InterPro" id="IPR036569">
    <property type="entry name" value="RpiB_LacA_LacB_sf"/>
</dbReference>
<evidence type="ECO:0000256" key="4">
    <source>
        <dbReference type="PIRSR" id="PIRSR005384-2"/>
    </source>
</evidence>
<comment type="caution">
    <text evidence="5">The sequence shown here is derived from an EMBL/GenBank/DDBJ whole genome shotgun (WGS) entry which is preliminary data.</text>
</comment>
<dbReference type="Gene3D" id="3.40.1400.10">
    <property type="entry name" value="Sugar-phosphate isomerase, RpiB/LacA/LacB"/>
    <property type="match status" value="1"/>
</dbReference>
<dbReference type="EC" id="5.3.1.6" evidence="5"/>
<dbReference type="OrthoDB" id="1778624at2"/>
<dbReference type="EMBL" id="VWPK01000066">
    <property type="protein sequence ID" value="KAA5608857.1"/>
    <property type="molecule type" value="Genomic_DNA"/>
</dbReference>
<keyword evidence="2 5" id="KW-0413">Isomerase</keyword>
<dbReference type="Pfam" id="PF02502">
    <property type="entry name" value="LacAB_rpiB"/>
    <property type="match status" value="1"/>
</dbReference>
<dbReference type="PANTHER" id="PTHR30345">
    <property type="entry name" value="RIBOSE-5-PHOSPHATE ISOMERASE B"/>
    <property type="match status" value="1"/>
</dbReference>
<feature type="binding site" evidence="4">
    <location>
        <begin position="14"/>
        <end position="15"/>
    </location>
    <ligand>
        <name>D-ribulose 5-phosphate</name>
        <dbReference type="ChEBI" id="CHEBI:58121"/>
    </ligand>
</feature>
<dbReference type="PANTHER" id="PTHR30345:SF0">
    <property type="entry name" value="DNA DAMAGE-REPAIR_TOLERATION PROTEIN DRT102"/>
    <property type="match status" value="1"/>
</dbReference>
<dbReference type="NCBIfam" id="TIGR01120">
    <property type="entry name" value="rpiB"/>
    <property type="match status" value="1"/>
</dbReference>
<feature type="binding site" evidence="4">
    <location>
        <position position="115"/>
    </location>
    <ligand>
        <name>D-ribulose 5-phosphate</name>
        <dbReference type="ChEBI" id="CHEBI:58121"/>
    </ligand>
</feature>
<dbReference type="InterPro" id="IPR003500">
    <property type="entry name" value="RpiB_LacA_LacB"/>
</dbReference>
<dbReference type="PIRSF" id="PIRSF005384">
    <property type="entry name" value="RpiB_LacA_B"/>
    <property type="match status" value="1"/>
</dbReference>
<feature type="active site" description="Proton acceptor" evidence="3">
    <location>
        <position position="71"/>
    </location>
</feature>
<proteinExistence type="inferred from homology"/>
<evidence type="ECO:0000256" key="3">
    <source>
        <dbReference type="PIRSR" id="PIRSR005384-1"/>
    </source>
</evidence>
<evidence type="ECO:0000256" key="2">
    <source>
        <dbReference type="ARBA" id="ARBA00023235"/>
    </source>
</evidence>
<dbReference type="GO" id="GO:0005975">
    <property type="term" value="P:carbohydrate metabolic process"/>
    <property type="evidence" value="ECO:0007669"/>
    <property type="project" value="InterPro"/>
</dbReference>
<sequence>MDTQTLPVIALGSDHAGFALKLVIANALRAAGHEVHDLGPDSPERVDYPDYAHAVCRVVQAGQARFGVLICGSGVGMSIAANRHSGIRCVLAAEPVTARLSRAHNDANVLALGARLTGEDMALEILRAFLGGSYEGGRHDQRLAKLAPA</sequence>
<evidence type="ECO:0000313" key="5">
    <source>
        <dbReference type="EMBL" id="KAA5608857.1"/>
    </source>
</evidence>
<accession>A0A5M6ILQ3</accession>
<dbReference type="SUPFAM" id="SSF89623">
    <property type="entry name" value="Ribose/Galactose isomerase RpiB/AlsB"/>
    <property type="match status" value="1"/>
</dbReference>
<feature type="binding site" evidence="4">
    <location>
        <begin position="72"/>
        <end position="76"/>
    </location>
    <ligand>
        <name>D-ribulose 5-phosphate</name>
        <dbReference type="ChEBI" id="CHEBI:58121"/>
    </ligand>
</feature>
<evidence type="ECO:0000313" key="6">
    <source>
        <dbReference type="Proteomes" id="UP000325255"/>
    </source>
</evidence>
<dbReference type="GO" id="GO:0004751">
    <property type="term" value="F:ribose-5-phosphate isomerase activity"/>
    <property type="evidence" value="ECO:0007669"/>
    <property type="project" value="UniProtKB-EC"/>
</dbReference>
<comment type="similarity">
    <text evidence="1">Belongs to the LacAB/RpiB family.</text>
</comment>
<gene>
    <name evidence="5" type="primary">rpiB</name>
    <name evidence="5" type="ORF">F1189_27120</name>
</gene>
<dbReference type="NCBIfam" id="TIGR00689">
    <property type="entry name" value="rpiB_lacA_lacB"/>
    <property type="match status" value="1"/>
</dbReference>
<name>A0A5M6ILQ3_9PROT</name>
<feature type="binding site" evidence="4">
    <location>
        <position position="105"/>
    </location>
    <ligand>
        <name>D-ribulose 5-phosphate</name>
        <dbReference type="ChEBI" id="CHEBI:58121"/>
    </ligand>
</feature>
<dbReference type="AlphaFoldDB" id="A0A5M6ILQ3"/>
<reference evidence="5 6" key="1">
    <citation type="submission" date="2019-09" db="EMBL/GenBank/DDBJ databases">
        <title>Genome sequence of Rhodovastum atsumiense, a diverse member of the Acetobacteraceae family of non-sulfur purple photosynthetic bacteria.</title>
        <authorList>
            <person name="Meyer T."/>
            <person name="Kyndt J."/>
        </authorList>
    </citation>
    <scope>NUCLEOTIDE SEQUENCE [LARGE SCALE GENOMIC DNA]</scope>
    <source>
        <strain evidence="5 6">DSM 21279</strain>
    </source>
</reference>
<dbReference type="NCBIfam" id="NF004051">
    <property type="entry name" value="PRK05571.1"/>
    <property type="match status" value="1"/>
</dbReference>
<protein>
    <submittedName>
        <fullName evidence="5">Ribose 5-phosphate isomerase B</fullName>
        <ecNumber evidence="5">5.3.1.6</ecNumber>
    </submittedName>
</protein>
<dbReference type="RefSeq" id="WP_150044843.1">
    <property type="nucleotide sequence ID" value="NZ_OW485601.1"/>
</dbReference>
<feature type="active site" description="Proton donor" evidence="3">
    <location>
        <position position="104"/>
    </location>
</feature>
<organism evidence="5 6">
    <name type="scientific">Rhodovastum atsumiense</name>
    <dbReference type="NCBI Taxonomy" id="504468"/>
    <lineage>
        <taxon>Bacteria</taxon>
        <taxon>Pseudomonadati</taxon>
        <taxon>Pseudomonadota</taxon>
        <taxon>Alphaproteobacteria</taxon>
        <taxon>Acetobacterales</taxon>
        <taxon>Acetobacteraceae</taxon>
        <taxon>Rhodovastum</taxon>
    </lineage>
</organism>
<keyword evidence="6" id="KW-1185">Reference proteome</keyword>
<dbReference type="Proteomes" id="UP000325255">
    <property type="component" value="Unassembled WGS sequence"/>
</dbReference>
<feature type="binding site" evidence="4">
    <location>
        <position position="138"/>
    </location>
    <ligand>
        <name>D-ribulose 5-phosphate</name>
        <dbReference type="ChEBI" id="CHEBI:58121"/>
    </ligand>
</feature>
<feature type="binding site" evidence="4">
    <location>
        <position position="142"/>
    </location>
    <ligand>
        <name>D-ribulose 5-phosphate</name>
        <dbReference type="ChEBI" id="CHEBI:58121"/>
    </ligand>
</feature>
<dbReference type="InterPro" id="IPR004785">
    <property type="entry name" value="RpiB"/>
</dbReference>
<evidence type="ECO:0000256" key="1">
    <source>
        <dbReference type="ARBA" id="ARBA00008754"/>
    </source>
</evidence>